<dbReference type="SUPFAM" id="SSF55073">
    <property type="entry name" value="Nucleotide cyclase"/>
    <property type="match status" value="1"/>
</dbReference>
<feature type="domain" description="PAS" evidence="2">
    <location>
        <begin position="334"/>
        <end position="373"/>
    </location>
</feature>
<keyword evidence="1" id="KW-0472">Membrane</keyword>
<dbReference type="PROSITE" id="PS50113">
    <property type="entry name" value="PAC"/>
    <property type="match status" value="1"/>
</dbReference>
<protein>
    <submittedName>
        <fullName evidence="5">Putative diguanylate cyclase with PAS/PAC sensor</fullName>
    </submittedName>
</protein>
<evidence type="ECO:0000259" key="2">
    <source>
        <dbReference type="PROSITE" id="PS50112"/>
    </source>
</evidence>
<dbReference type="STRING" id="81479.RA876_13830"/>
<feature type="domain" description="GGDEF" evidence="4">
    <location>
        <begin position="484"/>
        <end position="618"/>
    </location>
</feature>
<dbReference type="PANTHER" id="PTHR46663:SF3">
    <property type="entry name" value="SLL0267 PROTEIN"/>
    <property type="match status" value="1"/>
</dbReference>
<gene>
    <name evidence="5" type="ORF">BLL52_4009</name>
</gene>
<dbReference type="NCBIfam" id="TIGR00229">
    <property type="entry name" value="sensory_box"/>
    <property type="match status" value="1"/>
</dbReference>
<dbReference type="SMART" id="SM00267">
    <property type="entry name" value="GGDEF"/>
    <property type="match status" value="1"/>
</dbReference>
<feature type="transmembrane region" description="Helical" evidence="1">
    <location>
        <begin position="291"/>
        <end position="310"/>
    </location>
</feature>
<dbReference type="Gene3D" id="3.30.450.20">
    <property type="entry name" value="PAS domain"/>
    <property type="match status" value="2"/>
</dbReference>
<dbReference type="FunFam" id="3.30.70.270:FF:000001">
    <property type="entry name" value="Diguanylate cyclase domain protein"/>
    <property type="match status" value="1"/>
</dbReference>
<feature type="transmembrane region" description="Helical" evidence="1">
    <location>
        <begin position="12"/>
        <end position="33"/>
    </location>
</feature>
<dbReference type="EMBL" id="MSYM01000019">
    <property type="protein sequence ID" value="OLP04688.1"/>
    <property type="molecule type" value="Genomic_DNA"/>
</dbReference>
<dbReference type="SMART" id="SM00091">
    <property type="entry name" value="PAS"/>
    <property type="match status" value="1"/>
</dbReference>
<dbReference type="AlphaFoldDB" id="A0A1Q8Y9K5"/>
<dbReference type="NCBIfam" id="TIGR00254">
    <property type="entry name" value="GGDEF"/>
    <property type="match status" value="1"/>
</dbReference>
<sequence>MQPGKRQKTLFFAALTAFVVGVLVLTCYILWLMRSEALAGGFQVSALMSRSFESSLTQSLSASAQATANAVLEQPEAANLPQAEAQFLRILRGAPQLRSLSLMDERGRIVASSSRANVGREVDTADYWPQTPDQQQVLRIGAPWTGRDFSEGQSLNTGASSDGVLTLIPVTLPLPMVKGGWRLLVALNPDYFVNQMSQQLASPIGAAEVLRLDGMRLWNTDPQQSVGVVPYGKALAQRIGERDFGQFEDDAGLGQPSMTAFRVSTLYPFAVVTHLRRDAVLERWQTEAKNVLGVMLVVLTVLCALAVAFYRRQSLLQAQRAESARLQQINAACVFTNIREGILITQTNGSIIDVNEAFCLMTGYSRLELLGKNPRILKSGRQDKGFYEAMWRELLAKGHWQGEIWNRHKNGEVFVAMLNISAVPDSHGQVQQYVAVFHNITENKMYQDQLERLARYDALTDMPNRVLLADRLRQAMSQALRHQQLLGVVFIDLDGFKAINDQFGHEAGDQVLISVSSGLRRALRDGDTLARNGGDEFVALLAELQSPQDAESTLRRLLEAASQPILVADQILRVSVSMGVSFYPQANPSSADELLHEADMAMYQAKVSGKNQYRLSMTPMPQASSAREQQRRHQDH</sequence>
<evidence type="ECO:0000259" key="4">
    <source>
        <dbReference type="PROSITE" id="PS50887"/>
    </source>
</evidence>
<dbReference type="Proteomes" id="UP000185911">
    <property type="component" value="Unassembled WGS sequence"/>
</dbReference>
<dbReference type="Pfam" id="PF00990">
    <property type="entry name" value="GGDEF"/>
    <property type="match status" value="1"/>
</dbReference>
<keyword evidence="1" id="KW-1133">Transmembrane helix</keyword>
<dbReference type="PROSITE" id="PS50887">
    <property type="entry name" value="GGDEF"/>
    <property type="match status" value="1"/>
</dbReference>
<dbReference type="InterPro" id="IPR043128">
    <property type="entry name" value="Rev_trsase/Diguanyl_cyclase"/>
</dbReference>
<dbReference type="InterPro" id="IPR052163">
    <property type="entry name" value="DGC-Regulatory_Protein"/>
</dbReference>
<dbReference type="InterPro" id="IPR000160">
    <property type="entry name" value="GGDEF_dom"/>
</dbReference>
<evidence type="ECO:0000313" key="5">
    <source>
        <dbReference type="EMBL" id="OLP04688.1"/>
    </source>
</evidence>
<dbReference type="Gene3D" id="3.30.70.270">
    <property type="match status" value="1"/>
</dbReference>
<keyword evidence="6" id="KW-1185">Reference proteome</keyword>
<dbReference type="InterPro" id="IPR029787">
    <property type="entry name" value="Nucleotide_cyclase"/>
</dbReference>
<dbReference type="CDD" id="cd01949">
    <property type="entry name" value="GGDEF"/>
    <property type="match status" value="1"/>
</dbReference>
<dbReference type="SUPFAM" id="SSF55785">
    <property type="entry name" value="PYP-like sensor domain (PAS domain)"/>
    <property type="match status" value="1"/>
</dbReference>
<dbReference type="PROSITE" id="PS50112">
    <property type="entry name" value="PAS"/>
    <property type="match status" value="1"/>
</dbReference>
<dbReference type="GO" id="GO:0003824">
    <property type="term" value="F:catalytic activity"/>
    <property type="evidence" value="ECO:0007669"/>
    <property type="project" value="UniProtKB-ARBA"/>
</dbReference>
<dbReference type="InterPro" id="IPR001610">
    <property type="entry name" value="PAC"/>
</dbReference>
<name>A0A1Q8Y9K5_9BURK</name>
<accession>A0A1Q8Y9K5</accession>
<dbReference type="InterPro" id="IPR035965">
    <property type="entry name" value="PAS-like_dom_sf"/>
</dbReference>
<dbReference type="RefSeq" id="WP_075588073.1">
    <property type="nucleotide sequence ID" value="NZ_MSYM01000019.1"/>
</dbReference>
<evidence type="ECO:0000313" key="6">
    <source>
        <dbReference type="Proteomes" id="UP000185911"/>
    </source>
</evidence>
<evidence type="ECO:0000259" key="3">
    <source>
        <dbReference type="PROSITE" id="PS50113"/>
    </source>
</evidence>
<reference evidence="5 6" key="1">
    <citation type="submission" date="2017-01" db="EMBL/GenBank/DDBJ databases">
        <title>Genome sequence of Rhodoferax antarcticus ANT.BR, a psychrophilic purple nonsulfur bacterium from an Antarctic microbial mat.</title>
        <authorList>
            <person name="Baker J."/>
            <person name="Riester C."/>
            <person name="Skinner B."/>
            <person name="Newell A."/>
            <person name="Swingley W."/>
            <person name="Madigan M."/>
            <person name="Jung D."/>
            <person name="Asao M."/>
            <person name="Chen M."/>
            <person name="Loughlin P."/>
            <person name="Pan H."/>
            <person name="Lin S."/>
            <person name="Li N."/>
            <person name="Shaw J."/>
            <person name="Prado M."/>
            <person name="Sherman C."/>
            <person name="Li X."/>
            <person name="Tang J."/>
            <person name="Blankenship R."/>
            <person name="Zhao T."/>
            <person name="Touchman J."/>
            <person name="Sattley M."/>
        </authorList>
    </citation>
    <scope>NUCLEOTIDE SEQUENCE [LARGE SCALE GENOMIC DNA]</scope>
    <source>
        <strain evidence="5 6">ANT.BR</strain>
    </source>
</reference>
<dbReference type="PANTHER" id="PTHR46663">
    <property type="entry name" value="DIGUANYLATE CYCLASE DGCT-RELATED"/>
    <property type="match status" value="1"/>
</dbReference>
<organism evidence="5 6">
    <name type="scientific">Rhodoferax antarcticus ANT.BR</name>
    <dbReference type="NCBI Taxonomy" id="1111071"/>
    <lineage>
        <taxon>Bacteria</taxon>
        <taxon>Pseudomonadati</taxon>
        <taxon>Pseudomonadota</taxon>
        <taxon>Betaproteobacteria</taxon>
        <taxon>Burkholderiales</taxon>
        <taxon>Comamonadaceae</taxon>
        <taxon>Rhodoferax</taxon>
    </lineage>
</organism>
<evidence type="ECO:0000256" key="1">
    <source>
        <dbReference type="SAM" id="Phobius"/>
    </source>
</evidence>
<dbReference type="CDD" id="cd18773">
    <property type="entry name" value="PDC1_HK_sensor"/>
    <property type="match status" value="1"/>
</dbReference>
<comment type="caution">
    <text evidence="5">The sequence shown here is derived from an EMBL/GenBank/DDBJ whole genome shotgun (WGS) entry which is preliminary data.</text>
</comment>
<keyword evidence="1" id="KW-0812">Transmembrane</keyword>
<dbReference type="SMART" id="SM00086">
    <property type="entry name" value="PAC"/>
    <property type="match status" value="1"/>
</dbReference>
<feature type="domain" description="PAC" evidence="3">
    <location>
        <begin position="400"/>
        <end position="452"/>
    </location>
</feature>
<dbReference type="Pfam" id="PF13426">
    <property type="entry name" value="PAS_9"/>
    <property type="match status" value="1"/>
</dbReference>
<dbReference type="CDD" id="cd00130">
    <property type="entry name" value="PAS"/>
    <property type="match status" value="1"/>
</dbReference>
<dbReference type="InterPro" id="IPR000700">
    <property type="entry name" value="PAS-assoc_C"/>
</dbReference>
<dbReference type="InterPro" id="IPR000014">
    <property type="entry name" value="PAS"/>
</dbReference>
<proteinExistence type="predicted"/>